<evidence type="ECO:0000313" key="2">
    <source>
        <dbReference type="EMBL" id="AOV05706.1"/>
    </source>
</evidence>
<evidence type="ECO:0000259" key="1">
    <source>
        <dbReference type="Pfam" id="PF03374"/>
    </source>
</evidence>
<reference evidence="2 3" key="1">
    <citation type="submission" date="2016-09" db="EMBL/GenBank/DDBJ databases">
        <title>Complete genome sequence of Deltia acidovorans CM13 isolated from murine proximal colonic tissue.</title>
        <authorList>
            <person name="Saffarian A."/>
        </authorList>
    </citation>
    <scope>NUCLEOTIDE SEQUENCE [LARGE SCALE GENOMIC DNA]</scope>
    <source>
        <strain evidence="2 3">CM13</strain>
    </source>
</reference>
<dbReference type="InterPro" id="IPR005039">
    <property type="entry name" value="Ant_C"/>
</dbReference>
<dbReference type="Proteomes" id="UP000095607">
    <property type="component" value="Chromosome"/>
</dbReference>
<name>A0ABM6EDL3_9BURK</name>
<accession>A0ABM6EDL3</accession>
<evidence type="ECO:0000313" key="3">
    <source>
        <dbReference type="Proteomes" id="UP000095607"/>
    </source>
</evidence>
<sequence length="254" mass="27934">MNAITAISAAVLTMTSIELVDFINDERKAKAEAAGEPFPSKGFAKLEHKDFLEKVPYVLPQTSAEFSADLPDSYGRPRRGYRFPKREACLMAMSYSYETQAKVFDRMTALEALAAATAVPQTMAQALRLAAEQAELLEQQQAALALAAPKAEYVDRYVAANGAKGFRQVAKLLGANEHAFRAWLQEEKIMYRLGGEWTAHQCHIDAGRFVVKTGVAQVNEHAFNATKFTPKGVNWVAGLWGQHQARLAQEGAQA</sequence>
<gene>
    <name evidence="2" type="ORF">BI380_32545</name>
</gene>
<protein>
    <submittedName>
        <fullName evidence="2">Antirepressor</fullName>
    </submittedName>
</protein>
<dbReference type="EMBL" id="CP017420">
    <property type="protein sequence ID" value="AOV05706.1"/>
    <property type="molecule type" value="Genomic_DNA"/>
</dbReference>
<feature type="domain" description="Antirepressor protein C-terminal" evidence="1">
    <location>
        <begin position="142"/>
        <end position="241"/>
    </location>
</feature>
<dbReference type="RefSeq" id="WP_046239322.1">
    <property type="nucleotide sequence ID" value="NZ_CBCSDN010000061.1"/>
</dbReference>
<dbReference type="Pfam" id="PF03374">
    <property type="entry name" value="ANT"/>
    <property type="match status" value="1"/>
</dbReference>
<keyword evidence="3" id="KW-1185">Reference proteome</keyword>
<proteinExistence type="predicted"/>
<organism evidence="2 3">
    <name type="scientific">Delftia tsuruhatensis</name>
    <dbReference type="NCBI Taxonomy" id="180282"/>
    <lineage>
        <taxon>Bacteria</taxon>
        <taxon>Pseudomonadati</taxon>
        <taxon>Pseudomonadota</taxon>
        <taxon>Betaproteobacteria</taxon>
        <taxon>Burkholderiales</taxon>
        <taxon>Comamonadaceae</taxon>
        <taxon>Delftia</taxon>
    </lineage>
</organism>